<evidence type="ECO:0000256" key="1">
    <source>
        <dbReference type="SAM" id="MobiDB-lite"/>
    </source>
</evidence>
<accession>A0A6S7GJP3</accession>
<comment type="caution">
    <text evidence="2">The sequence shown here is derived from an EMBL/GenBank/DDBJ whole genome shotgun (WGS) entry which is preliminary data.</text>
</comment>
<sequence>MTENLQLLQDKKITMVNTSKIATISDSVTPMLHALTHLNTKTKDVPTKRDIHTVMTYLYDNEQALDKSIEEMFEVSRAMFATAIQYMVARSIIKKECLENCPQTSSGSSNLHPRRALLQQLQADDSEDDHDVAQQATTSVRKTPKRTVSEDSEASPSQEVEETTAPKWTKSKKSKSKGHFDLSNIYKDSITKIRL</sequence>
<gene>
    <name evidence="2" type="ORF">PACLA_8A026917</name>
</gene>
<protein>
    <submittedName>
        <fullName evidence="2">Uncharacterized protein</fullName>
    </submittedName>
</protein>
<dbReference type="AlphaFoldDB" id="A0A6S7GJP3"/>
<name>A0A6S7GJP3_PARCT</name>
<dbReference type="OrthoDB" id="6014567at2759"/>
<dbReference type="EMBL" id="CACRXK020001993">
    <property type="protein sequence ID" value="CAB3992168.1"/>
    <property type="molecule type" value="Genomic_DNA"/>
</dbReference>
<evidence type="ECO:0000313" key="2">
    <source>
        <dbReference type="EMBL" id="CAB3992168.1"/>
    </source>
</evidence>
<proteinExistence type="predicted"/>
<dbReference type="Proteomes" id="UP001152795">
    <property type="component" value="Unassembled WGS sequence"/>
</dbReference>
<reference evidence="2" key="1">
    <citation type="submission" date="2020-04" db="EMBL/GenBank/DDBJ databases">
        <authorList>
            <person name="Alioto T."/>
            <person name="Alioto T."/>
            <person name="Gomez Garrido J."/>
        </authorList>
    </citation>
    <scope>NUCLEOTIDE SEQUENCE</scope>
    <source>
        <strain evidence="2">A484AB</strain>
    </source>
</reference>
<keyword evidence="3" id="KW-1185">Reference proteome</keyword>
<evidence type="ECO:0000313" key="3">
    <source>
        <dbReference type="Proteomes" id="UP001152795"/>
    </source>
</evidence>
<feature type="region of interest" description="Disordered" evidence="1">
    <location>
        <begin position="123"/>
        <end position="181"/>
    </location>
</feature>
<organism evidence="2 3">
    <name type="scientific">Paramuricea clavata</name>
    <name type="common">Red gorgonian</name>
    <name type="synonym">Violescent sea-whip</name>
    <dbReference type="NCBI Taxonomy" id="317549"/>
    <lineage>
        <taxon>Eukaryota</taxon>
        <taxon>Metazoa</taxon>
        <taxon>Cnidaria</taxon>
        <taxon>Anthozoa</taxon>
        <taxon>Octocorallia</taxon>
        <taxon>Malacalcyonacea</taxon>
        <taxon>Plexauridae</taxon>
        <taxon>Paramuricea</taxon>
    </lineage>
</organism>